<evidence type="ECO:0000259" key="5">
    <source>
        <dbReference type="PROSITE" id="PS51007"/>
    </source>
</evidence>
<proteinExistence type="predicted"/>
<dbReference type="GO" id="GO:0009055">
    <property type="term" value="F:electron transfer activity"/>
    <property type="evidence" value="ECO:0007669"/>
    <property type="project" value="InterPro"/>
</dbReference>
<keyword evidence="3 4" id="KW-0408">Iron</keyword>
<dbReference type="KEGG" id="rpc:RPC_4698"/>
<reference evidence="6" key="1">
    <citation type="submission" date="2006-03" db="EMBL/GenBank/DDBJ databases">
        <title>Complete sequence of Rhodopseudomonas palustris BisB18.</title>
        <authorList>
            <consortium name="US DOE Joint Genome Institute"/>
            <person name="Copeland A."/>
            <person name="Lucas S."/>
            <person name="Lapidus A."/>
            <person name="Barry K."/>
            <person name="Detter J.C."/>
            <person name="Glavina del Rio T."/>
            <person name="Hammon N."/>
            <person name="Israni S."/>
            <person name="Dalin E."/>
            <person name="Tice H."/>
            <person name="Pitluck S."/>
            <person name="Chain P."/>
            <person name="Malfatti S."/>
            <person name="Shin M."/>
            <person name="Vergez L."/>
            <person name="Schmutz J."/>
            <person name="Larimer F."/>
            <person name="Land M."/>
            <person name="Hauser L."/>
            <person name="Pelletier D.A."/>
            <person name="Kyrpides N."/>
            <person name="Anderson I."/>
            <person name="Oda Y."/>
            <person name="Harwood C.S."/>
            <person name="Richardson P."/>
        </authorList>
    </citation>
    <scope>NUCLEOTIDE SEQUENCE [LARGE SCALE GENOMIC DNA]</scope>
    <source>
        <strain evidence="6">BisB18</strain>
    </source>
</reference>
<dbReference type="GO" id="GO:0020037">
    <property type="term" value="F:heme binding"/>
    <property type="evidence" value="ECO:0007669"/>
    <property type="project" value="InterPro"/>
</dbReference>
<protein>
    <submittedName>
        <fullName evidence="6">Putative cytochrome c552</fullName>
    </submittedName>
</protein>
<dbReference type="AlphaFoldDB" id="Q20XB6"/>
<organism evidence="6">
    <name type="scientific">Rhodopseudomonas palustris (strain BisB18)</name>
    <dbReference type="NCBI Taxonomy" id="316056"/>
    <lineage>
        <taxon>Bacteria</taxon>
        <taxon>Pseudomonadati</taxon>
        <taxon>Pseudomonadota</taxon>
        <taxon>Alphaproteobacteria</taxon>
        <taxon>Hyphomicrobiales</taxon>
        <taxon>Nitrobacteraceae</taxon>
        <taxon>Rhodopseudomonas</taxon>
    </lineage>
</organism>
<dbReference type="SUPFAM" id="SSF46626">
    <property type="entry name" value="Cytochrome c"/>
    <property type="match status" value="1"/>
</dbReference>
<evidence type="ECO:0000256" key="3">
    <source>
        <dbReference type="ARBA" id="ARBA00023004"/>
    </source>
</evidence>
<evidence type="ECO:0000256" key="2">
    <source>
        <dbReference type="ARBA" id="ARBA00022723"/>
    </source>
</evidence>
<evidence type="ECO:0000313" key="6">
    <source>
        <dbReference type="EMBL" id="ABD90220.1"/>
    </source>
</evidence>
<dbReference type="Gene3D" id="1.10.760.10">
    <property type="entry name" value="Cytochrome c-like domain"/>
    <property type="match status" value="1"/>
</dbReference>
<feature type="domain" description="Cytochrome c" evidence="5">
    <location>
        <begin position="37"/>
        <end position="117"/>
    </location>
</feature>
<evidence type="ECO:0000256" key="1">
    <source>
        <dbReference type="ARBA" id="ARBA00022617"/>
    </source>
</evidence>
<sequence length="119" mass="12728">MTPMSGAAWGRVSVTAIMIAVALLLPRMPQASGKALPDAGKGQRLAAAWCGECHAIDAHAMRRGRNDAPSFRAIAALPSTTALSLKVFLRSNHPSMPNFIIESSDTDEIVQYILGLKRN</sequence>
<accession>Q20XB6</accession>
<name>Q20XB6_RHOPB</name>
<dbReference type="PROSITE" id="PS51007">
    <property type="entry name" value="CYTC"/>
    <property type="match status" value="1"/>
</dbReference>
<dbReference type="HOGENOM" id="CLU_133116_1_0_5"/>
<evidence type="ECO:0000256" key="4">
    <source>
        <dbReference type="PROSITE-ProRule" id="PRU00433"/>
    </source>
</evidence>
<keyword evidence="1 4" id="KW-0349">Heme</keyword>
<dbReference type="InterPro" id="IPR036909">
    <property type="entry name" value="Cyt_c-like_dom_sf"/>
</dbReference>
<dbReference type="eggNOG" id="COG2010">
    <property type="taxonomic scope" value="Bacteria"/>
</dbReference>
<dbReference type="STRING" id="316056.RPC_4698"/>
<dbReference type="InterPro" id="IPR009056">
    <property type="entry name" value="Cyt_c-like_dom"/>
</dbReference>
<gene>
    <name evidence="6" type="ordered locus">RPC_4698</name>
</gene>
<keyword evidence="2 4" id="KW-0479">Metal-binding</keyword>
<dbReference type="EMBL" id="CP000301">
    <property type="protein sequence ID" value="ABD90220.1"/>
    <property type="molecule type" value="Genomic_DNA"/>
</dbReference>
<dbReference type="GO" id="GO:0046872">
    <property type="term" value="F:metal ion binding"/>
    <property type="evidence" value="ECO:0007669"/>
    <property type="project" value="UniProtKB-KW"/>
</dbReference>